<dbReference type="AlphaFoldDB" id="A0A5P2BK84"/>
<dbReference type="PANTHER" id="PTHR43459">
    <property type="entry name" value="ENOYL-COA HYDRATASE"/>
    <property type="match status" value="1"/>
</dbReference>
<proteinExistence type="predicted"/>
<dbReference type="PANTHER" id="PTHR43459:SF1">
    <property type="entry name" value="EG:BACN32G11.4 PROTEIN"/>
    <property type="match status" value="1"/>
</dbReference>
<dbReference type="RefSeq" id="WP_150175037.1">
    <property type="nucleotide sequence ID" value="NZ_CP029193.1"/>
</dbReference>
<dbReference type="Pfam" id="PF00378">
    <property type="entry name" value="ECH_1"/>
    <property type="match status" value="1"/>
</dbReference>
<dbReference type="InterPro" id="IPR053545">
    <property type="entry name" value="Enoyl-CoA_hydratase-like"/>
</dbReference>
<dbReference type="Proteomes" id="UP000323046">
    <property type="component" value="Chromosome"/>
</dbReference>
<protein>
    <submittedName>
        <fullName evidence="1">Enoyl-CoA hydratase</fullName>
    </submittedName>
</protein>
<accession>A0A5P2BK84</accession>
<dbReference type="SUPFAM" id="SSF52096">
    <property type="entry name" value="ClpP/crotonase"/>
    <property type="match status" value="1"/>
</dbReference>
<dbReference type="EMBL" id="CP029193">
    <property type="protein sequence ID" value="QES30846.1"/>
    <property type="molecule type" value="Genomic_DNA"/>
</dbReference>
<keyword evidence="2" id="KW-1185">Reference proteome</keyword>
<evidence type="ECO:0000313" key="2">
    <source>
        <dbReference type="Proteomes" id="UP000323046"/>
    </source>
</evidence>
<name>A0A5P2BK84_STRVZ</name>
<reference evidence="1 2" key="1">
    <citation type="submission" date="2018-05" db="EMBL/GenBank/DDBJ databases">
        <title>Streptomyces venezuelae.</title>
        <authorList>
            <person name="Kim W."/>
            <person name="Lee N."/>
            <person name="Cho B.-K."/>
        </authorList>
    </citation>
    <scope>NUCLEOTIDE SEQUENCE [LARGE SCALE GENOMIC DNA]</scope>
    <source>
        <strain evidence="1 2">ATCC 14583</strain>
    </source>
</reference>
<dbReference type="NCBIfam" id="NF042431">
    <property type="entry name" value="EnCoAhydt_DpgB"/>
    <property type="match status" value="1"/>
</dbReference>
<dbReference type="Gene3D" id="3.90.226.10">
    <property type="entry name" value="2-enoyl-CoA Hydratase, Chain A, domain 1"/>
    <property type="match status" value="1"/>
</dbReference>
<evidence type="ECO:0000313" key="1">
    <source>
        <dbReference type="EMBL" id="QES30846.1"/>
    </source>
</evidence>
<dbReference type="InterPro" id="IPR029045">
    <property type="entry name" value="ClpP/crotonase-like_dom_sf"/>
</dbReference>
<dbReference type="InterPro" id="IPR001753">
    <property type="entry name" value="Enoyl-CoA_hydra/iso"/>
</dbReference>
<dbReference type="GO" id="GO:0003824">
    <property type="term" value="F:catalytic activity"/>
    <property type="evidence" value="ECO:0007669"/>
    <property type="project" value="UniProtKB-ARBA"/>
</dbReference>
<dbReference type="OrthoDB" id="6006525at2"/>
<dbReference type="CDD" id="cd06558">
    <property type="entry name" value="crotonase-like"/>
    <property type="match status" value="1"/>
</dbReference>
<sequence>MHPLYALELDGSEPISATAVKAVSALCDRAEDAEGTGARSPVVAVHVTGAPADGWAGSLDVMLVTKWERALRRLERLPVATVAVAHGDCGGTALETFLAADVRVATPDTRLLLPRDATATWPGMAGYRLVRLAGVARTRGALLFGRPVQAAEALALGVVDELTDDPAAAVAAAAALVGDLSGKEIAIRRQLMFDAATTGFEDALGAHLAACDRALRQGAAPETAAEA</sequence>
<organism evidence="1 2">
    <name type="scientific">Streptomyces venezuelae</name>
    <dbReference type="NCBI Taxonomy" id="54571"/>
    <lineage>
        <taxon>Bacteria</taxon>
        <taxon>Bacillati</taxon>
        <taxon>Actinomycetota</taxon>
        <taxon>Actinomycetes</taxon>
        <taxon>Kitasatosporales</taxon>
        <taxon>Streptomycetaceae</taxon>
        <taxon>Streptomyces</taxon>
    </lineage>
</organism>
<gene>
    <name evidence="1" type="ORF">DEJ47_34455</name>
</gene>